<dbReference type="InterPro" id="IPR044730">
    <property type="entry name" value="RNase_H-like_dom_plant"/>
</dbReference>
<dbReference type="CDD" id="cd06222">
    <property type="entry name" value="RNase_H_like"/>
    <property type="match status" value="1"/>
</dbReference>
<dbReference type="GO" id="GO:0003676">
    <property type="term" value="F:nucleic acid binding"/>
    <property type="evidence" value="ECO:0007669"/>
    <property type="project" value="InterPro"/>
</dbReference>
<dbReference type="InterPro" id="IPR012337">
    <property type="entry name" value="RNaseH-like_sf"/>
</dbReference>
<proteinExistence type="predicted"/>
<dbReference type="PANTHER" id="PTHR47723">
    <property type="entry name" value="OS05G0353850 PROTEIN"/>
    <property type="match status" value="1"/>
</dbReference>
<dbReference type="PANTHER" id="PTHR47723:SF19">
    <property type="entry name" value="POLYNUCLEOTIDYL TRANSFERASE, RIBONUCLEASE H-LIKE SUPERFAMILY PROTEIN"/>
    <property type="match status" value="1"/>
</dbReference>
<dbReference type="InterPro" id="IPR053151">
    <property type="entry name" value="RNase_H-like"/>
</dbReference>
<dbReference type="Proteomes" id="UP000593568">
    <property type="component" value="Unassembled WGS sequence"/>
</dbReference>
<dbReference type="GO" id="GO:0004523">
    <property type="term" value="F:RNA-DNA hybrid ribonuclease activity"/>
    <property type="evidence" value="ECO:0007669"/>
    <property type="project" value="InterPro"/>
</dbReference>
<protein>
    <recommendedName>
        <fullName evidence="1">RNase H type-1 domain-containing protein</fullName>
    </recommendedName>
</protein>
<name>A0A7J9DRL3_9ROSI</name>
<evidence type="ECO:0000259" key="1">
    <source>
        <dbReference type="Pfam" id="PF13456"/>
    </source>
</evidence>
<keyword evidence="3" id="KW-1185">Reference proteome</keyword>
<dbReference type="InterPro" id="IPR002156">
    <property type="entry name" value="RNaseH_domain"/>
</dbReference>
<sequence>MICQGVDVPFYGDPFLRPWVPEEIINKIIGVPPPHPSSSPDRIIWGATSTGTFSLKSADEMGLSCGVSGRIGTYSFSKISSHKARSHLHNWPLPSSWVSLSTNSSVRFDEGFAIDGGCVRDHNGEWIIGFAKYLGNFTVLEAELWGILDGLKLILDRRFEKIPIQTDSIEAINVILEDSSGTLTMS</sequence>
<dbReference type="Pfam" id="PF13456">
    <property type="entry name" value="RVT_3"/>
    <property type="match status" value="1"/>
</dbReference>
<dbReference type="SUPFAM" id="SSF53098">
    <property type="entry name" value="Ribonuclease H-like"/>
    <property type="match status" value="1"/>
</dbReference>
<gene>
    <name evidence="2" type="ORF">Gotri_012789</name>
</gene>
<dbReference type="EMBL" id="JABEZW010000004">
    <property type="protein sequence ID" value="MBA0763331.1"/>
    <property type="molecule type" value="Genomic_DNA"/>
</dbReference>
<dbReference type="Gene3D" id="3.30.420.10">
    <property type="entry name" value="Ribonuclease H-like superfamily/Ribonuclease H"/>
    <property type="match status" value="1"/>
</dbReference>
<dbReference type="AlphaFoldDB" id="A0A7J9DRL3"/>
<evidence type="ECO:0000313" key="3">
    <source>
        <dbReference type="Proteomes" id="UP000593568"/>
    </source>
</evidence>
<organism evidence="2 3">
    <name type="scientific">Gossypium trilobum</name>
    <dbReference type="NCBI Taxonomy" id="34281"/>
    <lineage>
        <taxon>Eukaryota</taxon>
        <taxon>Viridiplantae</taxon>
        <taxon>Streptophyta</taxon>
        <taxon>Embryophyta</taxon>
        <taxon>Tracheophyta</taxon>
        <taxon>Spermatophyta</taxon>
        <taxon>Magnoliopsida</taxon>
        <taxon>eudicotyledons</taxon>
        <taxon>Gunneridae</taxon>
        <taxon>Pentapetalae</taxon>
        <taxon>rosids</taxon>
        <taxon>malvids</taxon>
        <taxon>Malvales</taxon>
        <taxon>Malvaceae</taxon>
        <taxon>Malvoideae</taxon>
        <taxon>Gossypium</taxon>
    </lineage>
</organism>
<comment type="caution">
    <text evidence="2">The sequence shown here is derived from an EMBL/GenBank/DDBJ whole genome shotgun (WGS) entry which is preliminary data.</text>
</comment>
<evidence type="ECO:0000313" key="2">
    <source>
        <dbReference type="EMBL" id="MBA0763331.1"/>
    </source>
</evidence>
<reference evidence="2 3" key="1">
    <citation type="journal article" date="2019" name="Genome Biol. Evol.">
        <title>Insights into the evolution of the New World diploid cottons (Gossypium, subgenus Houzingenia) based on genome sequencing.</title>
        <authorList>
            <person name="Grover C.E."/>
            <person name="Arick M.A. 2nd"/>
            <person name="Thrash A."/>
            <person name="Conover J.L."/>
            <person name="Sanders W.S."/>
            <person name="Peterson D.G."/>
            <person name="Frelichowski J.E."/>
            <person name="Scheffler J.A."/>
            <person name="Scheffler B.E."/>
            <person name="Wendel J.F."/>
        </authorList>
    </citation>
    <scope>NUCLEOTIDE SEQUENCE [LARGE SCALE GENOMIC DNA]</scope>
    <source>
        <strain evidence="2">8</strain>
        <tissue evidence="2">Leaf</tissue>
    </source>
</reference>
<dbReference type="InterPro" id="IPR036397">
    <property type="entry name" value="RNaseH_sf"/>
</dbReference>
<feature type="domain" description="RNase H type-1" evidence="1">
    <location>
        <begin position="105"/>
        <end position="179"/>
    </location>
</feature>
<accession>A0A7J9DRL3</accession>